<accession>A0AAW1PLH7</accession>
<name>A0AAW1PLH7_9CHLO</name>
<evidence type="ECO:0000256" key="1">
    <source>
        <dbReference type="SAM" id="MobiDB-lite"/>
    </source>
</evidence>
<proteinExistence type="predicted"/>
<dbReference type="Proteomes" id="UP001465755">
    <property type="component" value="Unassembled WGS sequence"/>
</dbReference>
<protein>
    <submittedName>
        <fullName evidence="2">Uncharacterized protein</fullName>
    </submittedName>
</protein>
<dbReference type="AlphaFoldDB" id="A0AAW1PLH7"/>
<reference evidence="2 3" key="1">
    <citation type="journal article" date="2024" name="Nat. Commun.">
        <title>Phylogenomics reveals the evolutionary origins of lichenization in chlorophyte algae.</title>
        <authorList>
            <person name="Puginier C."/>
            <person name="Libourel C."/>
            <person name="Otte J."/>
            <person name="Skaloud P."/>
            <person name="Haon M."/>
            <person name="Grisel S."/>
            <person name="Petersen M."/>
            <person name="Berrin J.G."/>
            <person name="Delaux P.M."/>
            <person name="Dal Grande F."/>
            <person name="Keller J."/>
        </authorList>
    </citation>
    <scope>NUCLEOTIDE SEQUENCE [LARGE SCALE GENOMIC DNA]</scope>
    <source>
        <strain evidence="2 3">SAG 2036</strain>
    </source>
</reference>
<comment type="caution">
    <text evidence="2">The sequence shown here is derived from an EMBL/GenBank/DDBJ whole genome shotgun (WGS) entry which is preliminary data.</text>
</comment>
<sequence length="116" mass="12555">MMCCCPNHGPTQRLEFPPPTVSKKRGRCGCVGGQGDGGLPPAGLPVRAHHIRPQEESLTACAIERARPDEIFLRPDLKPLQGPATATADKEVWLERDPPACAAAQAERDLRGKKRP</sequence>
<evidence type="ECO:0000313" key="3">
    <source>
        <dbReference type="Proteomes" id="UP001465755"/>
    </source>
</evidence>
<gene>
    <name evidence="2" type="ORF">WJX73_003587</name>
</gene>
<keyword evidence="3" id="KW-1185">Reference proteome</keyword>
<feature type="region of interest" description="Disordered" evidence="1">
    <location>
        <begin position="97"/>
        <end position="116"/>
    </location>
</feature>
<evidence type="ECO:0000313" key="2">
    <source>
        <dbReference type="EMBL" id="KAK9809488.1"/>
    </source>
</evidence>
<dbReference type="EMBL" id="JALJOQ010000019">
    <property type="protein sequence ID" value="KAK9809488.1"/>
    <property type="molecule type" value="Genomic_DNA"/>
</dbReference>
<organism evidence="2 3">
    <name type="scientific">Symbiochloris irregularis</name>
    <dbReference type="NCBI Taxonomy" id="706552"/>
    <lineage>
        <taxon>Eukaryota</taxon>
        <taxon>Viridiplantae</taxon>
        <taxon>Chlorophyta</taxon>
        <taxon>core chlorophytes</taxon>
        <taxon>Trebouxiophyceae</taxon>
        <taxon>Trebouxiales</taxon>
        <taxon>Trebouxiaceae</taxon>
        <taxon>Symbiochloris</taxon>
    </lineage>
</organism>